<gene>
    <name evidence="13" type="ORF">ER308_20475</name>
</gene>
<dbReference type="EC" id="3.1.26.4" evidence="5"/>
<evidence type="ECO:0000256" key="10">
    <source>
        <dbReference type="ARBA" id="ARBA00022842"/>
    </source>
</evidence>
<dbReference type="InterPro" id="IPR002156">
    <property type="entry name" value="RNaseH_domain"/>
</dbReference>
<dbReference type="SUPFAM" id="SSF53098">
    <property type="entry name" value="Ribonuclease H-like"/>
    <property type="match status" value="1"/>
</dbReference>
<dbReference type="Gene3D" id="3.30.420.10">
    <property type="entry name" value="Ribonuclease H-like superfamily/Ribonuclease H"/>
    <property type="match status" value="1"/>
</dbReference>
<evidence type="ECO:0000256" key="11">
    <source>
        <dbReference type="SAM" id="MobiDB-lite"/>
    </source>
</evidence>
<evidence type="ECO:0000259" key="12">
    <source>
        <dbReference type="PROSITE" id="PS50879"/>
    </source>
</evidence>
<dbReference type="KEGG" id="erz:ER308_20475"/>
<dbReference type="Pfam" id="PF00075">
    <property type="entry name" value="RNase_H"/>
    <property type="match status" value="1"/>
</dbReference>
<evidence type="ECO:0000256" key="5">
    <source>
        <dbReference type="ARBA" id="ARBA00012180"/>
    </source>
</evidence>
<dbReference type="PROSITE" id="PS50879">
    <property type="entry name" value="RNASE_H_1"/>
    <property type="match status" value="1"/>
</dbReference>
<dbReference type="Proteomes" id="UP000291469">
    <property type="component" value="Chromosome"/>
</dbReference>
<dbReference type="InterPro" id="IPR036397">
    <property type="entry name" value="RNaseH_sf"/>
</dbReference>
<dbReference type="OrthoDB" id="7845843at2"/>
<protein>
    <recommendedName>
        <fullName evidence="5">ribonuclease H</fullName>
        <ecNumber evidence="5">3.1.26.4</ecNumber>
    </recommendedName>
</protein>
<sequence>MTEPLVCTDCGASFTLPDRVVAQYPNWRPARCRRCHGRRAGGSGGADPKGAPSKQGGARRRGGSREADRTTAEVLEHFDEGPDTGVFTDGAADPNPGPGGWGAVYVLEGEIVDEACGSEAHTTNNRMELTALIAGYDLVPPGEAVTVFTDSRLAVDTITKWAPGWKARGWRRKNGEVENLDLVKALYERATARPEIELRWIRGHAGSRWNEYADALATAYRRSER</sequence>
<dbReference type="GO" id="GO:0043137">
    <property type="term" value="P:DNA replication, removal of RNA primer"/>
    <property type="evidence" value="ECO:0007669"/>
    <property type="project" value="TreeGrafter"/>
</dbReference>
<feature type="region of interest" description="Disordered" evidence="11">
    <location>
        <begin position="38"/>
        <end position="99"/>
    </location>
</feature>
<evidence type="ECO:0000256" key="9">
    <source>
        <dbReference type="ARBA" id="ARBA00022801"/>
    </source>
</evidence>
<comment type="subunit">
    <text evidence="4">Monomer.</text>
</comment>
<evidence type="ECO:0000256" key="7">
    <source>
        <dbReference type="ARBA" id="ARBA00022723"/>
    </source>
</evidence>
<dbReference type="InterPro" id="IPR050092">
    <property type="entry name" value="RNase_H"/>
</dbReference>
<evidence type="ECO:0000313" key="13">
    <source>
        <dbReference type="EMBL" id="QBI21707.1"/>
    </source>
</evidence>
<evidence type="ECO:0000256" key="6">
    <source>
        <dbReference type="ARBA" id="ARBA00022722"/>
    </source>
</evidence>
<keyword evidence="14" id="KW-1185">Reference proteome</keyword>
<dbReference type="InterPro" id="IPR022892">
    <property type="entry name" value="RNaseHI"/>
</dbReference>
<comment type="catalytic activity">
    <reaction evidence="1">
        <text>Endonucleolytic cleavage to 5'-phosphomonoester.</text>
        <dbReference type="EC" id="3.1.26.4"/>
    </reaction>
</comment>
<evidence type="ECO:0000256" key="4">
    <source>
        <dbReference type="ARBA" id="ARBA00011245"/>
    </source>
</evidence>
<evidence type="ECO:0000256" key="2">
    <source>
        <dbReference type="ARBA" id="ARBA00001946"/>
    </source>
</evidence>
<evidence type="ECO:0000256" key="3">
    <source>
        <dbReference type="ARBA" id="ARBA00005300"/>
    </source>
</evidence>
<keyword evidence="7" id="KW-0479">Metal-binding</keyword>
<dbReference type="RefSeq" id="WP_131156699.1">
    <property type="nucleotide sequence ID" value="NZ_CP036402.1"/>
</dbReference>
<keyword evidence="8" id="KW-0255">Endonuclease</keyword>
<dbReference type="EMBL" id="CP036402">
    <property type="protein sequence ID" value="QBI21707.1"/>
    <property type="molecule type" value="Genomic_DNA"/>
</dbReference>
<evidence type="ECO:0000256" key="1">
    <source>
        <dbReference type="ARBA" id="ARBA00000077"/>
    </source>
</evidence>
<proteinExistence type="inferred from homology"/>
<dbReference type="PANTHER" id="PTHR10642">
    <property type="entry name" value="RIBONUCLEASE H1"/>
    <property type="match status" value="1"/>
</dbReference>
<accession>A0A411YKJ3</accession>
<dbReference type="InterPro" id="IPR012337">
    <property type="entry name" value="RNaseH-like_sf"/>
</dbReference>
<dbReference type="GO" id="GO:0003676">
    <property type="term" value="F:nucleic acid binding"/>
    <property type="evidence" value="ECO:0007669"/>
    <property type="project" value="InterPro"/>
</dbReference>
<feature type="compositionally biased region" description="Basic and acidic residues" evidence="11">
    <location>
        <begin position="63"/>
        <end position="80"/>
    </location>
</feature>
<comment type="similarity">
    <text evidence="3">Belongs to the RNase H family.</text>
</comment>
<name>A0A411YKJ3_9ACTN</name>
<evidence type="ECO:0000313" key="14">
    <source>
        <dbReference type="Proteomes" id="UP000291469"/>
    </source>
</evidence>
<dbReference type="GO" id="GO:0046872">
    <property type="term" value="F:metal ion binding"/>
    <property type="evidence" value="ECO:0007669"/>
    <property type="project" value="UniProtKB-KW"/>
</dbReference>
<dbReference type="PANTHER" id="PTHR10642:SF26">
    <property type="entry name" value="RIBONUCLEASE H1"/>
    <property type="match status" value="1"/>
</dbReference>
<dbReference type="AlphaFoldDB" id="A0A411YKJ3"/>
<dbReference type="GO" id="GO:0004523">
    <property type="term" value="F:RNA-DNA hybrid ribonuclease activity"/>
    <property type="evidence" value="ECO:0007669"/>
    <property type="project" value="UniProtKB-EC"/>
</dbReference>
<reference evidence="13 14" key="1">
    <citation type="submission" date="2019-01" db="EMBL/GenBank/DDBJ databases">
        <title>Egibacter rhizosphaerae EGI 80759T.</title>
        <authorList>
            <person name="Chen D.-D."/>
            <person name="Tian Y."/>
            <person name="Jiao J.-Y."/>
            <person name="Zhang X.-T."/>
            <person name="Zhang Y.-G."/>
            <person name="Zhang Y."/>
            <person name="Xiao M."/>
            <person name="Shu W.-S."/>
            <person name="Li W.-J."/>
        </authorList>
    </citation>
    <scope>NUCLEOTIDE SEQUENCE [LARGE SCALE GENOMIC DNA]</scope>
    <source>
        <strain evidence="13 14">EGI 80759</strain>
    </source>
</reference>
<keyword evidence="6" id="KW-0540">Nuclease</keyword>
<keyword evidence="10" id="KW-0460">Magnesium</keyword>
<feature type="domain" description="RNase H type-1" evidence="12">
    <location>
        <begin position="80"/>
        <end position="222"/>
    </location>
</feature>
<organism evidence="13 14">
    <name type="scientific">Egibacter rhizosphaerae</name>
    <dbReference type="NCBI Taxonomy" id="1670831"/>
    <lineage>
        <taxon>Bacteria</taxon>
        <taxon>Bacillati</taxon>
        <taxon>Actinomycetota</taxon>
        <taxon>Nitriliruptoria</taxon>
        <taxon>Egibacterales</taxon>
        <taxon>Egibacteraceae</taxon>
        <taxon>Egibacter</taxon>
    </lineage>
</organism>
<keyword evidence="9" id="KW-0378">Hydrolase</keyword>
<dbReference type="CDD" id="cd09278">
    <property type="entry name" value="RNase_HI_prokaryote_like"/>
    <property type="match status" value="1"/>
</dbReference>
<evidence type="ECO:0000256" key="8">
    <source>
        <dbReference type="ARBA" id="ARBA00022759"/>
    </source>
</evidence>
<comment type="cofactor">
    <cofactor evidence="2">
        <name>Mg(2+)</name>
        <dbReference type="ChEBI" id="CHEBI:18420"/>
    </cofactor>
</comment>